<proteinExistence type="predicted"/>
<keyword evidence="3" id="KW-1185">Reference proteome</keyword>
<feature type="compositionally biased region" description="Basic and acidic residues" evidence="1">
    <location>
        <begin position="1"/>
        <end position="15"/>
    </location>
</feature>
<evidence type="ECO:0000313" key="3">
    <source>
        <dbReference type="Proteomes" id="UP001206572"/>
    </source>
</evidence>
<protein>
    <submittedName>
        <fullName evidence="2">Uncharacterized protein</fullName>
    </submittedName>
</protein>
<dbReference type="Proteomes" id="UP001206572">
    <property type="component" value="Unassembled WGS sequence"/>
</dbReference>
<accession>A0ABT2AHD1</accession>
<evidence type="ECO:0000313" key="2">
    <source>
        <dbReference type="EMBL" id="MCS0595603.1"/>
    </source>
</evidence>
<name>A0ABT2AHD1_9BURK</name>
<comment type="caution">
    <text evidence="2">The sequence shown here is derived from an EMBL/GenBank/DDBJ whole genome shotgun (WGS) entry which is preliminary data.</text>
</comment>
<feature type="region of interest" description="Disordered" evidence="1">
    <location>
        <begin position="1"/>
        <end position="20"/>
    </location>
</feature>
<dbReference type="EMBL" id="JANUHA010000002">
    <property type="protein sequence ID" value="MCS0595603.1"/>
    <property type="molecule type" value="Genomic_DNA"/>
</dbReference>
<dbReference type="RefSeq" id="WP_258826654.1">
    <property type="nucleotide sequence ID" value="NZ_JANUHA010000002.1"/>
</dbReference>
<organism evidence="2 3">
    <name type="scientific">Massilia agri</name>
    <dbReference type="NCBI Taxonomy" id="1886785"/>
    <lineage>
        <taxon>Bacteria</taxon>
        <taxon>Pseudomonadati</taxon>
        <taxon>Pseudomonadota</taxon>
        <taxon>Betaproteobacteria</taxon>
        <taxon>Burkholderiales</taxon>
        <taxon>Oxalobacteraceae</taxon>
        <taxon>Telluria group</taxon>
        <taxon>Massilia</taxon>
    </lineage>
</organism>
<sequence length="213" mass="22869">MKDTIVTPQDHRDPETPVSTDLPAAQAIGSKGAARRRFARTGLAGGVIMTLVSKPGMAMTCTTTSGFASGPNASISPGASCSGRSPGYWSRWTGEWEKAGLSTETEFSKVFSCGSTFTAPLATQTLLEVVDQDMGPKHTGKSKGPKTNIDQDNVARHLVAALLNARSGKVPQLPEREVMEIWNSYARTQTYSPKKDVVWNGADIVIYLKSTMM</sequence>
<evidence type="ECO:0000256" key="1">
    <source>
        <dbReference type="SAM" id="MobiDB-lite"/>
    </source>
</evidence>
<reference evidence="2 3" key="1">
    <citation type="submission" date="2022-08" db="EMBL/GenBank/DDBJ databases">
        <title>Reclassification of Massilia species as members of the genera Telluria, Duganella, Pseudoduganella, Mokoshia gen. nov. and Zemynaea gen. nov. using orthogonal and non-orthogonal genome-based approaches.</title>
        <authorList>
            <person name="Bowman J.P."/>
        </authorList>
    </citation>
    <scope>NUCLEOTIDE SEQUENCE [LARGE SCALE GENOMIC DNA]</scope>
    <source>
        <strain evidence="2 3">JCM 31661</strain>
    </source>
</reference>
<gene>
    <name evidence="2" type="ORF">NX780_04515</name>
</gene>